<dbReference type="Pfam" id="PF04900">
    <property type="entry name" value="Fcf1"/>
    <property type="match status" value="1"/>
</dbReference>
<sequence length="302" mass="34307">MMILPKSARIRRVHKHLSNRQKQLQVLIVEFNSHFSKINSANKVQPEQIKRQKQAKKTISFYKYNFSFREPFQILVDGTFCQAALKNQIQIKEQMPKYLMGEVQLCTTNCALKELDTLGKDLYGAKIILQKYQVRNCPHFKSPVPASECLLSMLGETNPHHYFVATQDHTVTTGLKKMPGVPLLYIILNTIVLDKPSRASLDHVQAVQLGQLVSLTQQQSIRSLKEEQGIAPKGGERRGRKRKRKQSHPNPLSCLKKKKKKAGVPTPPLKKAEPDEKRKRSRHKKQKMDGGDNVSAPAVTST</sequence>
<dbReference type="Pfam" id="PF24779">
    <property type="entry name" value="UTP23_sensor"/>
    <property type="match status" value="1"/>
</dbReference>
<proteinExistence type="inferred from homology"/>
<evidence type="ECO:0000313" key="10">
    <source>
        <dbReference type="EMBL" id="AWP21394.1"/>
    </source>
</evidence>
<dbReference type="FunFam" id="3.40.50.1010:FF:000006">
    <property type="entry name" value="rRNA-processing protein UTP23 homolog"/>
    <property type="match status" value="1"/>
</dbReference>
<keyword evidence="4" id="KW-0539">Nucleus</keyword>
<feature type="domain" description="UTP23 sensor motif region" evidence="9">
    <location>
        <begin position="240"/>
        <end position="259"/>
    </location>
</feature>
<comment type="similarity">
    <text evidence="6">Belongs to the UTP23/FCF1 family. UTP23 subfamily.</text>
</comment>
<organism evidence="10 11">
    <name type="scientific">Scophthalmus maximus</name>
    <name type="common">Turbot</name>
    <name type="synonym">Psetta maxima</name>
    <dbReference type="NCBI Taxonomy" id="52904"/>
    <lineage>
        <taxon>Eukaryota</taxon>
        <taxon>Metazoa</taxon>
        <taxon>Chordata</taxon>
        <taxon>Craniata</taxon>
        <taxon>Vertebrata</taxon>
        <taxon>Euteleostomi</taxon>
        <taxon>Actinopterygii</taxon>
        <taxon>Neopterygii</taxon>
        <taxon>Teleostei</taxon>
        <taxon>Neoteleostei</taxon>
        <taxon>Acanthomorphata</taxon>
        <taxon>Carangaria</taxon>
        <taxon>Pleuronectiformes</taxon>
        <taxon>Pleuronectoidei</taxon>
        <taxon>Scophthalmidae</taxon>
        <taxon>Scophthalmus</taxon>
    </lineage>
</organism>
<keyword evidence="11" id="KW-1185">Reference proteome</keyword>
<dbReference type="CDD" id="cd09866">
    <property type="entry name" value="PIN_Fcf1-Utp23-H"/>
    <property type="match status" value="1"/>
</dbReference>
<dbReference type="GO" id="GO:0006364">
    <property type="term" value="P:rRNA processing"/>
    <property type="evidence" value="ECO:0007669"/>
    <property type="project" value="UniProtKB-KW"/>
</dbReference>
<name>A0A2U9CXI7_SCOMX</name>
<gene>
    <name evidence="10" type="ORF">SMAX5B_015730</name>
</gene>
<evidence type="ECO:0000256" key="3">
    <source>
        <dbReference type="ARBA" id="ARBA00022552"/>
    </source>
</evidence>
<evidence type="ECO:0000256" key="1">
    <source>
        <dbReference type="ARBA" id="ARBA00004604"/>
    </source>
</evidence>
<feature type="compositionally biased region" description="Basic residues" evidence="8">
    <location>
        <begin position="238"/>
        <end position="247"/>
    </location>
</feature>
<keyword evidence="2" id="KW-0690">Ribosome biogenesis</keyword>
<protein>
    <recommendedName>
        <fullName evidence="7">rRNA-processing protein UTP23 homolog</fullName>
    </recommendedName>
</protein>
<evidence type="ECO:0000256" key="2">
    <source>
        <dbReference type="ARBA" id="ARBA00022517"/>
    </source>
</evidence>
<dbReference type="GO" id="GO:0032040">
    <property type="term" value="C:small-subunit processome"/>
    <property type="evidence" value="ECO:0007669"/>
    <property type="project" value="InterPro"/>
</dbReference>
<dbReference type="InterPro" id="IPR057776">
    <property type="entry name" value="UTP23_sensor"/>
</dbReference>
<dbReference type="PANTHER" id="PTHR12416">
    <property type="entry name" value="RRNA-PROCESSING PROTEIN UTP23 HOMOLOG"/>
    <property type="match status" value="1"/>
</dbReference>
<evidence type="ECO:0000259" key="9">
    <source>
        <dbReference type="Pfam" id="PF24779"/>
    </source>
</evidence>
<dbReference type="Proteomes" id="UP000246464">
    <property type="component" value="Chromosome 22"/>
</dbReference>
<keyword evidence="3" id="KW-0698">rRNA processing</keyword>
<dbReference type="Gene3D" id="3.40.50.1010">
    <property type="entry name" value="5'-nuclease"/>
    <property type="match status" value="1"/>
</dbReference>
<evidence type="ECO:0000256" key="7">
    <source>
        <dbReference type="ARBA" id="ARBA00071400"/>
    </source>
</evidence>
<evidence type="ECO:0000256" key="6">
    <source>
        <dbReference type="ARBA" id="ARBA00038503"/>
    </source>
</evidence>
<evidence type="ECO:0000256" key="5">
    <source>
        <dbReference type="ARBA" id="ARBA00037300"/>
    </source>
</evidence>
<dbReference type="InterPro" id="IPR006984">
    <property type="entry name" value="Fcf1/UTP23"/>
</dbReference>
<reference evidence="10 11" key="1">
    <citation type="submission" date="2017-12" db="EMBL/GenBank/DDBJ databases">
        <title>Integrating genomic resources of turbot (Scophthalmus maximus) in depth evaluation of genetic and physical mapping variation across individuals.</title>
        <authorList>
            <person name="Martinez P."/>
        </authorList>
    </citation>
    <scope>NUCLEOTIDE SEQUENCE [LARGE SCALE GENOMIC DNA]</scope>
</reference>
<dbReference type="SUPFAM" id="SSF88723">
    <property type="entry name" value="PIN domain-like"/>
    <property type="match status" value="1"/>
</dbReference>
<comment type="function">
    <text evidence="5">Involved in rRNA-processing and ribosome biogenesis.</text>
</comment>
<dbReference type="InterPro" id="IPR029060">
    <property type="entry name" value="PIN-like_dom_sf"/>
</dbReference>
<dbReference type="AlphaFoldDB" id="A0A2U9CXI7"/>
<evidence type="ECO:0000313" key="11">
    <source>
        <dbReference type="Proteomes" id="UP000246464"/>
    </source>
</evidence>
<evidence type="ECO:0000256" key="4">
    <source>
        <dbReference type="ARBA" id="ARBA00023242"/>
    </source>
</evidence>
<evidence type="ECO:0000256" key="8">
    <source>
        <dbReference type="SAM" id="MobiDB-lite"/>
    </source>
</evidence>
<feature type="region of interest" description="Disordered" evidence="8">
    <location>
        <begin position="223"/>
        <end position="302"/>
    </location>
</feature>
<accession>A0A2U9CXI7</accession>
<dbReference type="EMBL" id="CP026264">
    <property type="protein sequence ID" value="AWP21394.1"/>
    <property type="molecule type" value="Genomic_DNA"/>
</dbReference>
<comment type="subcellular location">
    <subcellularLocation>
        <location evidence="1">Nucleus</location>
        <location evidence="1">Nucleolus</location>
    </subcellularLocation>
</comment>